<sequence>MDLATVNVTTIKQFTTTTLNYLCINRHGTLLYATKDSKVLGIFTTNSTSFGVRSTTTISSPQGVALNSDETALIVADNAILKQINLSTTLVTPITHTTFNTPTGLKWYCLSSGICGILVADTTKVSFLRMRPASTSASPSIASSDSQTPTISNSEIKWSGTASTSRSTSSFDSRSASTSISRSLPTQSLSSSLPLPTTTSFPSGNSLNHGSFHDRSHFPSRSHSFQSHGNAITEHTQTSAGIFSDSRSNLARTPVSATVLRSQLISSVVGAMSGGARLASITVAQCGVDNGGVTGLVSPHCNFTSAHEDDLNAIIWNWMVVLVGTAAAWLACVAMSSLPQVWSARLPVAPIVLEQKLARWI</sequence>
<name>A0A0S4J670_BODSA</name>
<feature type="compositionally biased region" description="Polar residues" evidence="1">
    <location>
        <begin position="147"/>
        <end position="156"/>
    </location>
</feature>
<dbReference type="AlphaFoldDB" id="A0A0S4J670"/>
<evidence type="ECO:0000313" key="3">
    <source>
        <dbReference type="Proteomes" id="UP000051952"/>
    </source>
</evidence>
<dbReference type="EMBL" id="CYKH01000787">
    <property type="protein sequence ID" value="CUG39232.1"/>
    <property type="molecule type" value="Genomic_DNA"/>
</dbReference>
<keyword evidence="3" id="KW-1185">Reference proteome</keyword>
<dbReference type="SUPFAM" id="SSF101898">
    <property type="entry name" value="NHL repeat"/>
    <property type="match status" value="1"/>
</dbReference>
<proteinExistence type="predicted"/>
<evidence type="ECO:0000256" key="1">
    <source>
        <dbReference type="SAM" id="MobiDB-lite"/>
    </source>
</evidence>
<feature type="compositionally biased region" description="Low complexity" evidence="1">
    <location>
        <begin position="135"/>
        <end position="146"/>
    </location>
</feature>
<feature type="compositionally biased region" description="Low complexity" evidence="1">
    <location>
        <begin position="159"/>
        <end position="203"/>
    </location>
</feature>
<dbReference type="VEuPathDB" id="TriTrypDB:BSAL_78735"/>
<reference evidence="3" key="1">
    <citation type="submission" date="2015-09" db="EMBL/GenBank/DDBJ databases">
        <authorList>
            <consortium name="Pathogen Informatics"/>
        </authorList>
    </citation>
    <scope>NUCLEOTIDE SEQUENCE [LARGE SCALE GENOMIC DNA]</scope>
    <source>
        <strain evidence="3">Lake Konstanz</strain>
    </source>
</reference>
<evidence type="ECO:0000313" key="2">
    <source>
        <dbReference type="EMBL" id="CUG39232.1"/>
    </source>
</evidence>
<feature type="region of interest" description="Disordered" evidence="1">
    <location>
        <begin position="135"/>
        <end position="227"/>
    </location>
</feature>
<dbReference type="OrthoDB" id="273823at2759"/>
<protein>
    <submittedName>
        <fullName evidence="2">Uncharacterized protein</fullName>
    </submittedName>
</protein>
<organism evidence="2 3">
    <name type="scientific">Bodo saltans</name>
    <name type="common">Flagellated protozoan</name>
    <dbReference type="NCBI Taxonomy" id="75058"/>
    <lineage>
        <taxon>Eukaryota</taxon>
        <taxon>Discoba</taxon>
        <taxon>Euglenozoa</taxon>
        <taxon>Kinetoplastea</taxon>
        <taxon>Metakinetoplastina</taxon>
        <taxon>Eubodonida</taxon>
        <taxon>Bodonidae</taxon>
        <taxon>Bodo</taxon>
    </lineage>
</organism>
<dbReference type="Proteomes" id="UP000051952">
    <property type="component" value="Unassembled WGS sequence"/>
</dbReference>
<accession>A0A0S4J670</accession>
<gene>
    <name evidence="2" type="ORF">BSAL_78735</name>
</gene>